<evidence type="ECO:0000313" key="2">
    <source>
        <dbReference type="EMBL" id="CRF34361.1"/>
    </source>
</evidence>
<dbReference type="PROSITE" id="PS51257">
    <property type="entry name" value="PROKAR_LIPOPROTEIN"/>
    <property type="match status" value="1"/>
</dbReference>
<name>A0A0G4K8F6_9SPIR</name>
<dbReference type="OrthoDB" id="307173at2"/>
<dbReference type="EMBL" id="CVLB01000002">
    <property type="protein sequence ID" value="CRF34361.1"/>
    <property type="molecule type" value="Genomic_DNA"/>
</dbReference>
<evidence type="ECO:0000256" key="1">
    <source>
        <dbReference type="SAM" id="Coils"/>
    </source>
</evidence>
<reference evidence="3" key="1">
    <citation type="submission" date="2015-04" db="EMBL/GenBank/DDBJ databases">
        <authorList>
            <person name="Mushtaq Mamoona"/>
        </authorList>
    </citation>
    <scope>NUCLEOTIDE SEQUENCE [LARGE SCALE GENOMIC DNA]</scope>
    <source>
        <strain evidence="3">AN4859/03</strain>
    </source>
</reference>
<protein>
    <recommendedName>
        <fullName evidence="4">Lipoprotein</fullName>
    </recommendedName>
</protein>
<gene>
    <name evidence="2" type="ORF">BRSU_1970</name>
</gene>
<feature type="coiled-coil region" evidence="1">
    <location>
        <begin position="174"/>
        <end position="204"/>
    </location>
</feature>
<evidence type="ECO:0000313" key="3">
    <source>
        <dbReference type="Proteomes" id="UP000043763"/>
    </source>
</evidence>
<dbReference type="Proteomes" id="UP000043763">
    <property type="component" value="Unassembled WGS sequence"/>
</dbReference>
<sequence length="206" mass="23621">MKLKLQIGFITLIAFMLISCGGLPTKEYERVTALRDTVVNKYPEIQTFAQEDFDIAEKGYAEADIIMKEENKDEAEKAKELLLAAETNYNLVLDKGLPPYSEILKKQTDESATNAIDIKAGVMYADEFAKADTVYQEANAMYTAETKDYRIMVDKLYQAKVAYTDLYNKTKEQFDKSDEALKLVKERLAQLEKMMQEIEAFEQEQN</sequence>
<dbReference type="AlphaFoldDB" id="A0A0G4K8F6"/>
<keyword evidence="1" id="KW-0175">Coiled coil</keyword>
<proteinExistence type="predicted"/>
<keyword evidence="3" id="KW-1185">Reference proteome</keyword>
<evidence type="ECO:0008006" key="4">
    <source>
        <dbReference type="Google" id="ProtNLM"/>
    </source>
</evidence>
<dbReference type="RefSeq" id="WP_048595181.1">
    <property type="nucleotide sequence ID" value="NZ_CVLB01000002.1"/>
</dbReference>
<accession>A0A0G4K8F6</accession>
<organism evidence="2 3">
    <name type="scientific">Brachyspira suanatina</name>
    <dbReference type="NCBI Taxonomy" id="381802"/>
    <lineage>
        <taxon>Bacteria</taxon>
        <taxon>Pseudomonadati</taxon>
        <taxon>Spirochaetota</taxon>
        <taxon>Spirochaetia</taxon>
        <taxon>Brachyspirales</taxon>
        <taxon>Brachyspiraceae</taxon>
        <taxon>Brachyspira</taxon>
    </lineage>
</organism>